<dbReference type="Proteomes" id="UP000217944">
    <property type="component" value="Unassembled WGS sequence"/>
</dbReference>
<evidence type="ECO:0000313" key="2">
    <source>
        <dbReference type="Proteomes" id="UP000217944"/>
    </source>
</evidence>
<sequence length="217" mass="25761">MFKFWIEYDINPFIVFDYKSNIIYCNQEAEIFLSYINKKEVFEFAIKNAPNNGIKTEFKEIKFDKFEFMGYSIGFYEEKLGVRFFINTEKQNLTLHNLEKVKFSMLLEFVKEYLNLKGINIDTFYDPSIPEIYLNKKELLNIIFEMLENSKSAKISSKIIVGEYIKIDNKKYPLAQIDIITKPFKKIKSDFFEIENSQNGYSIKIPLIKEINENNTA</sequence>
<gene>
    <name evidence="1" type="ORF">LNAT_P0219</name>
</gene>
<name>A0A292YC90_9BACT</name>
<dbReference type="AlphaFoldDB" id="A0A292YC90"/>
<dbReference type="RefSeq" id="WP_096258086.1">
    <property type="nucleotide sequence ID" value="NZ_BDME01000001.1"/>
</dbReference>
<keyword evidence="2" id="KW-1185">Reference proteome</keyword>
<comment type="caution">
    <text evidence="1">The sequence shown here is derived from an EMBL/GenBank/DDBJ whole genome shotgun (WGS) entry which is preliminary data.</text>
</comment>
<protein>
    <submittedName>
        <fullName evidence="1">Uncharacterized protein</fullName>
    </submittedName>
</protein>
<dbReference type="OrthoDB" id="5347385at2"/>
<proteinExistence type="predicted"/>
<evidence type="ECO:0000313" key="1">
    <source>
        <dbReference type="EMBL" id="GAX86924.1"/>
    </source>
</evidence>
<organism evidence="1 2">
    <name type="scientific">Lebetimonas natsushimae</name>
    <dbReference type="NCBI Taxonomy" id="1936991"/>
    <lineage>
        <taxon>Bacteria</taxon>
        <taxon>Pseudomonadati</taxon>
        <taxon>Campylobacterota</taxon>
        <taxon>Epsilonproteobacteria</taxon>
        <taxon>Nautiliales</taxon>
        <taxon>Nautiliaceae</taxon>
        <taxon>Lebetimonas</taxon>
    </lineage>
</organism>
<accession>A0A292YC90</accession>
<dbReference type="EMBL" id="BDME01000001">
    <property type="protein sequence ID" value="GAX86924.1"/>
    <property type="molecule type" value="Genomic_DNA"/>
</dbReference>
<reference evidence="1 2" key="1">
    <citation type="journal article" date="2017" name="Syst. Appl. Microbiol.">
        <title>Lebetimonas natsushimae sp. nov., a novel strictly anaerobic, moderately thermophilic chemoautotroph isolated from a deep-sea hydrothermal vent polychaete nest in the Mid-Okinawa Trough.</title>
        <authorList>
            <person name="Nagata R."/>
            <person name="Takaki Y."/>
            <person name="Tame A."/>
            <person name="Nunoura T."/>
            <person name="Muto H."/>
            <person name="Mino S."/>
            <person name="Sawayama S."/>
            <person name="Takai K."/>
            <person name="Nakagawa S."/>
        </authorList>
    </citation>
    <scope>NUCLEOTIDE SEQUENCE [LARGE SCALE GENOMIC DNA]</scope>
    <source>
        <strain evidence="1 2">HS1857</strain>
    </source>
</reference>